<keyword evidence="1" id="KW-0732">Signal</keyword>
<evidence type="ECO:0000256" key="1">
    <source>
        <dbReference type="SAM" id="SignalP"/>
    </source>
</evidence>
<proteinExistence type="predicted"/>
<reference evidence="2" key="1">
    <citation type="journal article" date="2023" name="bioRxiv">
        <title>Scaffold-level genome assemblies of two parasitoid biocontrol wasps reveal the parthenogenesis mechanism and an associated novel virus.</title>
        <authorList>
            <person name="Inwood S."/>
            <person name="Skelly J."/>
            <person name="Guhlin J."/>
            <person name="Harrop T."/>
            <person name="Goldson S."/>
            <person name="Dearden P."/>
        </authorList>
    </citation>
    <scope>NUCLEOTIDE SEQUENCE</scope>
    <source>
        <strain evidence="2">Irish</strain>
        <tissue evidence="2">Whole body</tissue>
    </source>
</reference>
<dbReference type="Pfam" id="PF11901">
    <property type="entry name" value="DM9"/>
    <property type="match status" value="1"/>
</dbReference>
<sequence>MKAVYIGLLLLICLQTLIGSSDGRWNGRTCSEITCADNERCYEQEDNNYFTYSCLCSENYYREDSTDRCVSKYPFVKFTPELSNDSRLVVNEESKYYLDVVARLNYNNGNKRPCHGIINLDKRTISIYPSIPQENATKEVLLSKSSNYTWVESSNGIILDNAIEGGNMENETVYVCRIKSPTWTHYSVGMMRPSTRLCQDDFYQPTNNYELLIDTE</sequence>
<gene>
    <name evidence="2" type="ORF">PV328_004228</name>
</gene>
<name>A0AA39KLE1_9HYME</name>
<feature type="signal peptide" evidence="1">
    <location>
        <begin position="1"/>
        <end position="19"/>
    </location>
</feature>
<evidence type="ECO:0000313" key="2">
    <source>
        <dbReference type="EMBL" id="KAK0165729.1"/>
    </source>
</evidence>
<protein>
    <submittedName>
        <fullName evidence="2">Uncharacterized protein</fullName>
    </submittedName>
</protein>
<accession>A0AA39KLE1</accession>
<dbReference type="Proteomes" id="UP001168990">
    <property type="component" value="Unassembled WGS sequence"/>
</dbReference>
<evidence type="ECO:0000313" key="3">
    <source>
        <dbReference type="Proteomes" id="UP001168990"/>
    </source>
</evidence>
<feature type="chain" id="PRO_5041446662" evidence="1">
    <location>
        <begin position="20"/>
        <end position="216"/>
    </location>
</feature>
<organism evidence="2 3">
    <name type="scientific">Microctonus aethiopoides</name>
    <dbReference type="NCBI Taxonomy" id="144406"/>
    <lineage>
        <taxon>Eukaryota</taxon>
        <taxon>Metazoa</taxon>
        <taxon>Ecdysozoa</taxon>
        <taxon>Arthropoda</taxon>
        <taxon>Hexapoda</taxon>
        <taxon>Insecta</taxon>
        <taxon>Pterygota</taxon>
        <taxon>Neoptera</taxon>
        <taxon>Endopterygota</taxon>
        <taxon>Hymenoptera</taxon>
        <taxon>Apocrita</taxon>
        <taxon>Ichneumonoidea</taxon>
        <taxon>Braconidae</taxon>
        <taxon>Euphorinae</taxon>
        <taxon>Microctonus</taxon>
    </lineage>
</organism>
<dbReference type="AlphaFoldDB" id="A0AA39KLE1"/>
<keyword evidence="3" id="KW-1185">Reference proteome</keyword>
<dbReference type="InterPro" id="IPR006616">
    <property type="entry name" value="DM9_repeat"/>
</dbReference>
<comment type="caution">
    <text evidence="2">The sequence shown here is derived from an EMBL/GenBank/DDBJ whole genome shotgun (WGS) entry which is preliminary data.</text>
</comment>
<dbReference type="EMBL" id="JAQQBS010001422">
    <property type="protein sequence ID" value="KAK0165729.1"/>
    <property type="molecule type" value="Genomic_DNA"/>
</dbReference>
<reference evidence="2" key="2">
    <citation type="submission" date="2023-03" db="EMBL/GenBank/DDBJ databases">
        <authorList>
            <person name="Inwood S.N."/>
            <person name="Skelly J.G."/>
            <person name="Guhlin J."/>
            <person name="Harrop T.W.R."/>
            <person name="Goldson S.G."/>
            <person name="Dearden P.K."/>
        </authorList>
    </citation>
    <scope>NUCLEOTIDE SEQUENCE</scope>
    <source>
        <strain evidence="2">Irish</strain>
        <tissue evidence="2">Whole body</tissue>
    </source>
</reference>